<protein>
    <submittedName>
        <fullName evidence="2">Uncharacterized protein</fullName>
    </submittedName>
</protein>
<dbReference type="OrthoDB" id="6095333at2759"/>
<reference evidence="2" key="1">
    <citation type="submission" date="2018-11" db="EMBL/GenBank/DDBJ databases">
        <authorList>
            <person name="Alioto T."/>
            <person name="Alioto T."/>
        </authorList>
    </citation>
    <scope>NUCLEOTIDE SEQUENCE</scope>
</reference>
<dbReference type="EMBL" id="UYJE01002456">
    <property type="protein sequence ID" value="VDI10932.1"/>
    <property type="molecule type" value="Genomic_DNA"/>
</dbReference>
<name>A0A8B6CWJ6_MYTGA</name>
<keyword evidence="1" id="KW-0732">Signal</keyword>
<sequence>MSPLICVLFLVVAAAAYDYVGSPKTVVLKHSALGDVYGIGSPSVVSYLDYSNKFHGFKISNSRFTFGGIGYKLTCDSQTFYNLWGNCWSIYHSRSVCFDRLRKQHLFNVFPGGNDFGDGAVVVKNGVYGNDYDIGIGSVVSYDDYFNKYHGFKISDSRFSYGGHAYTLTCGLQRFYNLWGNCWSSYHSRSVCFGRLRKQHLFDIYSGDYDVGGYDLGVGSVVSYGDYFNKYHGFKIIDNRFSYGGHAYDYTGNPKTVVVKHSALGDVYGIGSPSVVSYLDYCNKFHGFKISNSRFTFGGIGYKLSCDSQRFYNLWSNCWTIYHSRSVCFDRLRKQSLFVVYPGGNDFDDGAVVVKNGVYGSDYDIGIGSVVSYGDYFNKYHGFKISDNRFSYGGHSYALKCGLQRFYNLWGNCWSSYHSRSVCFGRLRKQHLFDVYSGDYDYDGSSVKTVLKNGLY</sequence>
<evidence type="ECO:0000256" key="1">
    <source>
        <dbReference type="SAM" id="SignalP"/>
    </source>
</evidence>
<proteinExistence type="predicted"/>
<dbReference type="Proteomes" id="UP000596742">
    <property type="component" value="Unassembled WGS sequence"/>
</dbReference>
<keyword evidence="3" id="KW-1185">Reference proteome</keyword>
<organism evidence="2 3">
    <name type="scientific">Mytilus galloprovincialis</name>
    <name type="common">Mediterranean mussel</name>
    <dbReference type="NCBI Taxonomy" id="29158"/>
    <lineage>
        <taxon>Eukaryota</taxon>
        <taxon>Metazoa</taxon>
        <taxon>Spiralia</taxon>
        <taxon>Lophotrochozoa</taxon>
        <taxon>Mollusca</taxon>
        <taxon>Bivalvia</taxon>
        <taxon>Autobranchia</taxon>
        <taxon>Pteriomorphia</taxon>
        <taxon>Mytilida</taxon>
        <taxon>Mytiloidea</taxon>
        <taxon>Mytilidae</taxon>
        <taxon>Mytilinae</taxon>
        <taxon>Mytilus</taxon>
    </lineage>
</organism>
<feature type="chain" id="PRO_5032876329" evidence="1">
    <location>
        <begin position="17"/>
        <end position="456"/>
    </location>
</feature>
<accession>A0A8B6CWJ6</accession>
<gene>
    <name evidence="2" type="ORF">MGAL_10B055810</name>
</gene>
<evidence type="ECO:0000313" key="2">
    <source>
        <dbReference type="EMBL" id="VDI10932.1"/>
    </source>
</evidence>
<feature type="signal peptide" evidence="1">
    <location>
        <begin position="1"/>
        <end position="16"/>
    </location>
</feature>
<dbReference type="AlphaFoldDB" id="A0A8B6CWJ6"/>
<comment type="caution">
    <text evidence="2">The sequence shown here is derived from an EMBL/GenBank/DDBJ whole genome shotgun (WGS) entry which is preliminary data.</text>
</comment>
<evidence type="ECO:0000313" key="3">
    <source>
        <dbReference type="Proteomes" id="UP000596742"/>
    </source>
</evidence>